<proteinExistence type="predicted"/>
<organism evidence="1 2">
    <name type="scientific">Gaetbulibacter aestuarii</name>
    <dbReference type="NCBI Taxonomy" id="1502358"/>
    <lineage>
        <taxon>Bacteria</taxon>
        <taxon>Pseudomonadati</taxon>
        <taxon>Bacteroidota</taxon>
        <taxon>Flavobacteriia</taxon>
        <taxon>Flavobacteriales</taxon>
        <taxon>Flavobacteriaceae</taxon>
        <taxon>Gaetbulibacter</taxon>
    </lineage>
</organism>
<keyword evidence="2" id="KW-1185">Reference proteome</keyword>
<evidence type="ECO:0000313" key="1">
    <source>
        <dbReference type="EMBL" id="MFH6771753.1"/>
    </source>
</evidence>
<accession>A0ABW7MY50</accession>
<evidence type="ECO:0008006" key="3">
    <source>
        <dbReference type="Google" id="ProtNLM"/>
    </source>
</evidence>
<protein>
    <recommendedName>
        <fullName evidence="3">Tellurite resistance protein TerB</fullName>
    </recommendedName>
</protein>
<gene>
    <name evidence="1" type="ORF">V8G58_07375</name>
</gene>
<sequence length="111" mass="13379">MKSDINSWSKKELETYIFLMCANADDVEMAEELNLIKSRVNIKSFEKIYREFKNDSEDERFEKIEAGIDQHHYSHMELMELQKVMQQIFMRDSKLTMMEANLKKILNNMLY</sequence>
<reference evidence="1 2" key="1">
    <citation type="submission" date="2024-02" db="EMBL/GenBank/DDBJ databases">
        <title>A Gaetbulibacter species isolated from tidal flats and genomic insights of their niches.</title>
        <authorList>
            <person name="Ye Y."/>
        </authorList>
    </citation>
    <scope>NUCLEOTIDE SEQUENCE [LARGE SCALE GENOMIC DNA]</scope>
    <source>
        <strain evidence="1 2">KYW382</strain>
    </source>
</reference>
<dbReference type="EMBL" id="JBAWKB010000002">
    <property type="protein sequence ID" value="MFH6771753.1"/>
    <property type="molecule type" value="Genomic_DNA"/>
</dbReference>
<comment type="caution">
    <text evidence="1">The sequence shown here is derived from an EMBL/GenBank/DDBJ whole genome shotgun (WGS) entry which is preliminary data.</text>
</comment>
<dbReference type="Proteomes" id="UP001610100">
    <property type="component" value="Unassembled WGS sequence"/>
</dbReference>
<dbReference type="RefSeq" id="WP_344740929.1">
    <property type="nucleotide sequence ID" value="NZ_BAABAY010000002.1"/>
</dbReference>
<name>A0ABW7MY50_9FLAO</name>
<evidence type="ECO:0000313" key="2">
    <source>
        <dbReference type="Proteomes" id="UP001610100"/>
    </source>
</evidence>